<sequence length="80" mass="8619">MGSRSGAGTPKGDSDDDSSAANLSLDFGTPEALERVCKLTDVGAMTRLLHECIAYQRALDLDQEAILSQRHDLDKQLSVL</sequence>
<dbReference type="OrthoDB" id="1732026at2759"/>
<dbReference type="EMBL" id="OOIL02000988">
    <property type="protein sequence ID" value="VFQ70987.1"/>
    <property type="molecule type" value="Genomic_DNA"/>
</dbReference>
<proteinExistence type="predicted"/>
<evidence type="ECO:0000313" key="3">
    <source>
        <dbReference type="Proteomes" id="UP000595140"/>
    </source>
</evidence>
<name>A0A484L3S9_9ASTE</name>
<reference evidence="2 3" key="1">
    <citation type="submission" date="2018-04" db="EMBL/GenBank/DDBJ databases">
        <authorList>
            <person name="Vogel A."/>
        </authorList>
    </citation>
    <scope>NUCLEOTIDE SEQUENCE [LARGE SCALE GENOMIC DNA]</scope>
</reference>
<keyword evidence="3" id="KW-1185">Reference proteome</keyword>
<accession>A0A484L3S9</accession>
<gene>
    <name evidence="2" type="ORF">CCAM_LOCUS12763</name>
</gene>
<evidence type="ECO:0000313" key="2">
    <source>
        <dbReference type="EMBL" id="VFQ70987.1"/>
    </source>
</evidence>
<dbReference type="Proteomes" id="UP000595140">
    <property type="component" value="Unassembled WGS sequence"/>
</dbReference>
<organism evidence="2 3">
    <name type="scientific">Cuscuta campestris</name>
    <dbReference type="NCBI Taxonomy" id="132261"/>
    <lineage>
        <taxon>Eukaryota</taxon>
        <taxon>Viridiplantae</taxon>
        <taxon>Streptophyta</taxon>
        <taxon>Embryophyta</taxon>
        <taxon>Tracheophyta</taxon>
        <taxon>Spermatophyta</taxon>
        <taxon>Magnoliopsida</taxon>
        <taxon>eudicotyledons</taxon>
        <taxon>Gunneridae</taxon>
        <taxon>Pentapetalae</taxon>
        <taxon>asterids</taxon>
        <taxon>lamiids</taxon>
        <taxon>Solanales</taxon>
        <taxon>Convolvulaceae</taxon>
        <taxon>Cuscuteae</taxon>
        <taxon>Cuscuta</taxon>
        <taxon>Cuscuta subgen. Grammica</taxon>
        <taxon>Cuscuta sect. Cleistogrammica</taxon>
    </lineage>
</organism>
<feature type="region of interest" description="Disordered" evidence="1">
    <location>
        <begin position="1"/>
        <end position="24"/>
    </location>
</feature>
<evidence type="ECO:0000256" key="1">
    <source>
        <dbReference type="SAM" id="MobiDB-lite"/>
    </source>
</evidence>
<dbReference type="AlphaFoldDB" id="A0A484L3S9"/>
<protein>
    <submittedName>
        <fullName evidence="2">Uncharacterized protein</fullName>
    </submittedName>
</protein>